<organism evidence="2 3">
    <name type="scientific">Cognatiluteimonas weifangensis</name>
    <dbReference type="NCBI Taxonomy" id="2303539"/>
    <lineage>
        <taxon>Bacteria</taxon>
        <taxon>Pseudomonadati</taxon>
        <taxon>Pseudomonadota</taxon>
        <taxon>Gammaproteobacteria</taxon>
        <taxon>Lysobacterales</taxon>
        <taxon>Lysobacteraceae</taxon>
        <taxon>Cognatiluteimonas</taxon>
    </lineage>
</organism>
<comment type="caution">
    <text evidence="2">The sequence shown here is derived from an EMBL/GenBank/DDBJ whole genome shotgun (WGS) entry which is preliminary data.</text>
</comment>
<dbReference type="OrthoDB" id="8525200at2"/>
<dbReference type="InterPro" id="IPR007435">
    <property type="entry name" value="DUF484"/>
</dbReference>
<sequence>MSDSSERHAQEKLGAHEVAAWLRRHPKFLQQFPDLAISMVVPREQGPAASLASYQLEVLRDKNRELSRRLQELFANAQENERLAVRTHQLTLALLRQASAADTLRAMAASLAEDFQGDLVRIVLFDAVAGLDDVDWLQTIAGDDTALAPFRDCLAEGEPLCGRLQPEKNALLYGERAAEVQSSALLPLPGVGLLAVGSREPNRFYPGMGTLFLRMMGEALATALRRFDR</sequence>
<feature type="coiled-coil region" evidence="1">
    <location>
        <begin position="56"/>
        <end position="83"/>
    </location>
</feature>
<reference evidence="2 3" key="1">
    <citation type="submission" date="2018-08" db="EMBL/GenBank/DDBJ databases">
        <title>Lysobacter weifangensis sp. nov., a new member of the family 'Xanthomonadaceae', isolated from soil in a farmland.</title>
        <authorList>
            <person name="Zhao H."/>
        </authorList>
    </citation>
    <scope>NUCLEOTIDE SEQUENCE [LARGE SCALE GENOMIC DNA]</scope>
    <source>
        <strain evidence="2 3">WF-2</strain>
    </source>
</reference>
<dbReference type="AlphaFoldDB" id="A0A372DPU6"/>
<evidence type="ECO:0000313" key="3">
    <source>
        <dbReference type="Proteomes" id="UP000262917"/>
    </source>
</evidence>
<gene>
    <name evidence="2" type="ORF">D0Y53_04610</name>
</gene>
<dbReference type="Pfam" id="PF04340">
    <property type="entry name" value="DUF484"/>
    <property type="match status" value="1"/>
</dbReference>
<keyword evidence="1" id="KW-0175">Coiled coil</keyword>
<dbReference type="RefSeq" id="WP_117202020.1">
    <property type="nucleotide sequence ID" value="NZ_JBHTBK010000004.1"/>
</dbReference>
<dbReference type="PANTHER" id="PTHR38765">
    <property type="entry name" value="DUF484 DOMAIN-CONTAINING PROTEIN"/>
    <property type="match status" value="1"/>
</dbReference>
<accession>A0A372DPU6</accession>
<name>A0A372DPU6_9GAMM</name>
<dbReference type="EMBL" id="QVPD01000003">
    <property type="protein sequence ID" value="RFP61596.1"/>
    <property type="molecule type" value="Genomic_DNA"/>
</dbReference>
<dbReference type="PANTHER" id="PTHR38765:SF1">
    <property type="entry name" value="DUF484 DOMAIN-CONTAINING PROTEIN"/>
    <property type="match status" value="1"/>
</dbReference>
<dbReference type="InterPro" id="IPR029016">
    <property type="entry name" value="GAF-like_dom_sf"/>
</dbReference>
<protein>
    <submittedName>
        <fullName evidence="2">DUF484 family protein</fullName>
    </submittedName>
</protein>
<keyword evidence="3" id="KW-1185">Reference proteome</keyword>
<dbReference type="Proteomes" id="UP000262917">
    <property type="component" value="Unassembled WGS sequence"/>
</dbReference>
<evidence type="ECO:0000256" key="1">
    <source>
        <dbReference type="SAM" id="Coils"/>
    </source>
</evidence>
<evidence type="ECO:0000313" key="2">
    <source>
        <dbReference type="EMBL" id="RFP61596.1"/>
    </source>
</evidence>
<dbReference type="Gene3D" id="3.30.450.40">
    <property type="match status" value="1"/>
</dbReference>
<proteinExistence type="predicted"/>